<dbReference type="GO" id="GO:0005634">
    <property type="term" value="C:nucleus"/>
    <property type="evidence" value="ECO:0007669"/>
    <property type="project" value="UniProtKB-SubCell"/>
</dbReference>
<feature type="domain" description="C2H2-type" evidence="11">
    <location>
        <begin position="430"/>
        <end position="457"/>
    </location>
</feature>
<dbReference type="PANTHER" id="PTHR16515">
    <property type="entry name" value="PR DOMAIN ZINC FINGER PROTEIN"/>
    <property type="match status" value="1"/>
</dbReference>
<dbReference type="Pfam" id="PF01352">
    <property type="entry name" value="KRAB"/>
    <property type="match status" value="1"/>
</dbReference>
<dbReference type="FunFam" id="3.30.160.60:FF:000446">
    <property type="entry name" value="Zinc finger protein"/>
    <property type="match status" value="1"/>
</dbReference>
<dbReference type="GO" id="GO:0008270">
    <property type="term" value="F:zinc ion binding"/>
    <property type="evidence" value="ECO:0007669"/>
    <property type="project" value="UniProtKB-KW"/>
</dbReference>
<keyword evidence="3" id="KW-0479">Metal-binding</keyword>
<keyword evidence="9" id="KW-0539">Nucleus</keyword>
<feature type="domain" description="C2H2-type" evidence="11">
    <location>
        <begin position="346"/>
        <end position="373"/>
    </location>
</feature>
<dbReference type="FunFam" id="3.30.160.60:FF:000726">
    <property type="entry name" value="Zinc finger protein 214"/>
    <property type="match status" value="2"/>
</dbReference>
<reference evidence="13 14" key="1">
    <citation type="journal article" date="2020" name="Nature">
        <title>Six reference-quality genomes reveal evolution of bat adaptations.</title>
        <authorList>
            <person name="Jebb D."/>
            <person name="Huang Z."/>
            <person name="Pippel M."/>
            <person name="Hughes G.M."/>
            <person name="Lavrichenko K."/>
            <person name="Devanna P."/>
            <person name="Winkler S."/>
            <person name="Jermiin L.S."/>
            <person name="Skirmuntt E.C."/>
            <person name="Katzourakis A."/>
            <person name="Burkitt-Gray L."/>
            <person name="Ray D.A."/>
            <person name="Sullivan K.A.M."/>
            <person name="Roscito J.G."/>
            <person name="Kirilenko B.M."/>
            <person name="Davalos L.M."/>
            <person name="Corthals A.P."/>
            <person name="Power M.L."/>
            <person name="Jones G."/>
            <person name="Ransome R.D."/>
            <person name="Dechmann D.K.N."/>
            <person name="Locatelli A.G."/>
            <person name="Puechmaille S.J."/>
            <person name="Fedrigo O."/>
            <person name="Jarvis E.D."/>
            <person name="Hiller M."/>
            <person name="Vernes S.C."/>
            <person name="Myers E.W."/>
            <person name="Teeling E.C."/>
        </authorList>
    </citation>
    <scope>NUCLEOTIDE SEQUENCE [LARGE SCALE GENOMIC DNA]</scope>
    <source>
        <strain evidence="13">Bat1K_MPI-CBG_1</strain>
    </source>
</reference>
<dbReference type="PROSITE" id="PS50805">
    <property type="entry name" value="KRAB"/>
    <property type="match status" value="1"/>
</dbReference>
<evidence type="ECO:0000313" key="13">
    <source>
        <dbReference type="EMBL" id="KAF6080087.1"/>
    </source>
</evidence>
<dbReference type="EMBL" id="JABVXQ010000014">
    <property type="protein sequence ID" value="KAF6080087.1"/>
    <property type="molecule type" value="Genomic_DNA"/>
</dbReference>
<feature type="domain" description="C2H2-type" evidence="11">
    <location>
        <begin position="402"/>
        <end position="429"/>
    </location>
</feature>
<sequence length="538" mass="62195">MVSKFPWWTAWWEAVQHLLESETLGQAQKEQEKMTKFQEPVTFKDVAVVFTEEELGLLDPSQRMLYQDVTLENLRNLVYVGHWNQNKVESLQEVALRYLLHEDLVCWQIWDQLRSKLTRNQNLIINLQGKKSDLPKHGDSSCHLCAGESTQVSEGGKYVIKLEEEVQSFDSMRKEEFPMKTIHNCQKKVYLRESQNDQTRCQPGIHRCKLCECEHCVRRRTSGLHSDDQEVQEGKTSYSHKNCPKDFMKPSFLHNVIHSEEHTFSKNGKGSRLGPSLQLHQQLHLGGKPHLCSEFGEGKSYSSEVYTHQIVHTEEKCKKSDECCEDLSQSSHQQIHQRVHTGENRYKCAVCGKNFRLSSKLQAHQRVHTGEKMKKCAECGKSFRWRSKLQIHQRVHTGEKPYKCGVCGKRFSWRSGLKVHQPVHTGEKPYRCAVCGNSFSRSSYVKVHRRIHTGEKPYKCAVCGKSFSQTCGLHVHQRVHTGEKPYKCAVCGKSFSYSSYLQVHQRVHTGEKPYKCAVCGKSFSQKAHFHSHQRIHSK</sequence>
<comment type="caution">
    <text evidence="13">The sequence shown here is derived from an EMBL/GenBank/DDBJ whole genome shotgun (WGS) entry which is preliminary data.</text>
</comment>
<name>A0A833YTD4_9CHIR</name>
<dbReference type="Gene3D" id="6.10.140.140">
    <property type="match status" value="1"/>
</dbReference>
<evidence type="ECO:0000256" key="4">
    <source>
        <dbReference type="ARBA" id="ARBA00022737"/>
    </source>
</evidence>
<keyword evidence="4" id="KW-0677">Repeat</keyword>
<feature type="domain" description="C2H2-type" evidence="11">
    <location>
        <begin position="315"/>
        <end position="345"/>
    </location>
</feature>
<evidence type="ECO:0000256" key="7">
    <source>
        <dbReference type="ARBA" id="ARBA00023015"/>
    </source>
</evidence>
<keyword evidence="8" id="KW-0804">Transcription</keyword>
<evidence type="ECO:0000256" key="8">
    <source>
        <dbReference type="ARBA" id="ARBA00023163"/>
    </source>
</evidence>
<dbReference type="SMART" id="SM00355">
    <property type="entry name" value="ZnF_C2H2"/>
    <property type="match status" value="7"/>
</dbReference>
<dbReference type="PROSITE" id="PS00028">
    <property type="entry name" value="ZINC_FINGER_C2H2_1"/>
    <property type="match status" value="7"/>
</dbReference>
<feature type="domain" description="KRAB" evidence="12">
    <location>
        <begin position="41"/>
        <end position="119"/>
    </location>
</feature>
<dbReference type="InterPro" id="IPR050331">
    <property type="entry name" value="Zinc_finger"/>
</dbReference>
<dbReference type="PANTHER" id="PTHR16515:SF49">
    <property type="entry name" value="GASTRULA ZINC FINGER PROTEIN XLCGF49.1-LIKE-RELATED"/>
    <property type="match status" value="1"/>
</dbReference>
<feature type="domain" description="C2H2-type" evidence="11">
    <location>
        <begin position="458"/>
        <end position="485"/>
    </location>
</feature>
<dbReference type="Proteomes" id="UP000664940">
    <property type="component" value="Unassembled WGS sequence"/>
</dbReference>
<keyword evidence="7" id="KW-0805">Transcription regulation</keyword>
<evidence type="ECO:0000259" key="12">
    <source>
        <dbReference type="PROSITE" id="PS50805"/>
    </source>
</evidence>
<comment type="subcellular location">
    <subcellularLocation>
        <location evidence="1">Nucleus</location>
    </subcellularLocation>
</comment>
<dbReference type="SUPFAM" id="SSF57667">
    <property type="entry name" value="beta-beta-alpha zinc fingers"/>
    <property type="match status" value="5"/>
</dbReference>
<dbReference type="SUPFAM" id="SSF109640">
    <property type="entry name" value="KRAB domain (Kruppel-associated box)"/>
    <property type="match status" value="1"/>
</dbReference>
<feature type="domain" description="C2H2-type" evidence="11">
    <location>
        <begin position="374"/>
        <end position="401"/>
    </location>
</feature>
<evidence type="ECO:0000256" key="5">
    <source>
        <dbReference type="ARBA" id="ARBA00022771"/>
    </source>
</evidence>
<dbReference type="GO" id="GO:0006355">
    <property type="term" value="P:regulation of DNA-templated transcription"/>
    <property type="evidence" value="ECO:0007669"/>
    <property type="project" value="InterPro"/>
</dbReference>
<evidence type="ECO:0000259" key="11">
    <source>
        <dbReference type="PROSITE" id="PS50157"/>
    </source>
</evidence>
<dbReference type="Pfam" id="PF00096">
    <property type="entry name" value="zf-C2H2"/>
    <property type="match status" value="7"/>
</dbReference>
<evidence type="ECO:0000256" key="10">
    <source>
        <dbReference type="PROSITE-ProRule" id="PRU00042"/>
    </source>
</evidence>
<evidence type="ECO:0000256" key="2">
    <source>
        <dbReference type="ARBA" id="ARBA00006991"/>
    </source>
</evidence>
<accession>A0A833YTD4</accession>
<proteinExistence type="inferred from homology"/>
<feature type="domain" description="C2H2-type" evidence="11">
    <location>
        <begin position="486"/>
        <end position="513"/>
    </location>
</feature>
<organism evidence="13 14">
    <name type="scientific">Phyllostomus discolor</name>
    <name type="common">pale spear-nosed bat</name>
    <dbReference type="NCBI Taxonomy" id="89673"/>
    <lineage>
        <taxon>Eukaryota</taxon>
        <taxon>Metazoa</taxon>
        <taxon>Chordata</taxon>
        <taxon>Craniata</taxon>
        <taxon>Vertebrata</taxon>
        <taxon>Euteleostomi</taxon>
        <taxon>Mammalia</taxon>
        <taxon>Eutheria</taxon>
        <taxon>Laurasiatheria</taxon>
        <taxon>Chiroptera</taxon>
        <taxon>Yangochiroptera</taxon>
        <taxon>Phyllostomidae</taxon>
        <taxon>Phyllostominae</taxon>
        <taxon>Phyllostomus</taxon>
    </lineage>
</organism>
<comment type="similarity">
    <text evidence="2">Belongs to the krueppel C2H2-type zinc-finger protein family.</text>
</comment>
<dbReference type="Gene3D" id="3.30.160.60">
    <property type="entry name" value="Classic Zinc Finger"/>
    <property type="match status" value="8"/>
</dbReference>
<evidence type="ECO:0000256" key="6">
    <source>
        <dbReference type="ARBA" id="ARBA00022833"/>
    </source>
</evidence>
<dbReference type="InterPro" id="IPR001909">
    <property type="entry name" value="KRAB"/>
</dbReference>
<keyword evidence="5 10" id="KW-0863">Zinc-finger</keyword>
<keyword evidence="6" id="KW-0862">Zinc</keyword>
<dbReference type="InterPro" id="IPR036051">
    <property type="entry name" value="KRAB_dom_sf"/>
</dbReference>
<evidence type="ECO:0000256" key="3">
    <source>
        <dbReference type="ARBA" id="ARBA00022723"/>
    </source>
</evidence>
<feature type="domain" description="C2H2-type" evidence="11">
    <location>
        <begin position="514"/>
        <end position="538"/>
    </location>
</feature>
<evidence type="ECO:0000313" key="14">
    <source>
        <dbReference type="Proteomes" id="UP000664940"/>
    </source>
</evidence>
<dbReference type="FunFam" id="3.30.160.60:FF:000671">
    <property type="entry name" value="Zinc finger protein 26"/>
    <property type="match status" value="1"/>
</dbReference>
<dbReference type="FunFam" id="3.30.160.60:FF:000912">
    <property type="entry name" value="Zinc finger protein 660"/>
    <property type="match status" value="1"/>
</dbReference>
<dbReference type="SMART" id="SM00349">
    <property type="entry name" value="KRAB"/>
    <property type="match status" value="1"/>
</dbReference>
<dbReference type="InterPro" id="IPR036236">
    <property type="entry name" value="Znf_C2H2_sf"/>
</dbReference>
<dbReference type="CDD" id="cd07765">
    <property type="entry name" value="KRAB_A-box"/>
    <property type="match status" value="1"/>
</dbReference>
<evidence type="ECO:0000256" key="9">
    <source>
        <dbReference type="ARBA" id="ARBA00023242"/>
    </source>
</evidence>
<dbReference type="PROSITE" id="PS50157">
    <property type="entry name" value="ZINC_FINGER_C2H2_2"/>
    <property type="match status" value="8"/>
</dbReference>
<dbReference type="AlphaFoldDB" id="A0A833YTD4"/>
<protein>
    <submittedName>
        <fullName evidence="13">Zinc finger protein 233</fullName>
    </submittedName>
</protein>
<evidence type="ECO:0000256" key="1">
    <source>
        <dbReference type="ARBA" id="ARBA00004123"/>
    </source>
</evidence>
<dbReference type="InterPro" id="IPR013087">
    <property type="entry name" value="Znf_C2H2_type"/>
</dbReference>
<gene>
    <name evidence="13" type="ORF">HJG60_020722</name>
</gene>
<dbReference type="FunFam" id="3.30.160.60:FF:002343">
    <property type="entry name" value="Zinc finger protein 33A"/>
    <property type="match status" value="2"/>
</dbReference>